<accession>A0A6A5R4S8</accession>
<evidence type="ECO:0000313" key="2">
    <source>
        <dbReference type="EMBL" id="KAF1922180.1"/>
    </source>
</evidence>
<dbReference type="AlphaFoldDB" id="A0A6A5R4S8"/>
<reference evidence="2" key="1">
    <citation type="journal article" date="2020" name="Stud. Mycol.">
        <title>101 Dothideomycetes genomes: a test case for predicting lifestyles and emergence of pathogens.</title>
        <authorList>
            <person name="Haridas S."/>
            <person name="Albert R."/>
            <person name="Binder M."/>
            <person name="Bloem J."/>
            <person name="Labutti K."/>
            <person name="Salamov A."/>
            <person name="Andreopoulos B."/>
            <person name="Baker S."/>
            <person name="Barry K."/>
            <person name="Bills G."/>
            <person name="Bluhm B."/>
            <person name="Cannon C."/>
            <person name="Castanera R."/>
            <person name="Culley D."/>
            <person name="Daum C."/>
            <person name="Ezra D."/>
            <person name="Gonzalez J."/>
            <person name="Henrissat B."/>
            <person name="Kuo A."/>
            <person name="Liang C."/>
            <person name="Lipzen A."/>
            <person name="Lutzoni F."/>
            <person name="Magnuson J."/>
            <person name="Mondo S."/>
            <person name="Nolan M."/>
            <person name="Ohm R."/>
            <person name="Pangilinan J."/>
            <person name="Park H.-J."/>
            <person name="Ramirez L."/>
            <person name="Alfaro M."/>
            <person name="Sun H."/>
            <person name="Tritt A."/>
            <person name="Yoshinaga Y."/>
            <person name="Zwiers L.-H."/>
            <person name="Turgeon B."/>
            <person name="Goodwin S."/>
            <person name="Spatafora J."/>
            <person name="Crous P."/>
            <person name="Grigoriev I."/>
        </authorList>
    </citation>
    <scope>NUCLEOTIDE SEQUENCE</scope>
    <source>
        <strain evidence="2">CBS 183.55</strain>
    </source>
</reference>
<protein>
    <submittedName>
        <fullName evidence="2">Uncharacterized protein</fullName>
    </submittedName>
</protein>
<gene>
    <name evidence="2" type="ORF">M421DRAFT_79297</name>
</gene>
<evidence type="ECO:0000313" key="3">
    <source>
        <dbReference type="Proteomes" id="UP000800082"/>
    </source>
</evidence>
<sequence length="109" mass="12503">FREAKTRIRLARDKQETDRKERANMKELAKANKLYNKTIAHEKRYARAGEKVEHKQLSADKTKEVAERKPSLGKRKALEKVAPRNKHKYSASNDVGGASRLARTPTPLH</sequence>
<name>A0A6A5R4S8_9PLEO</name>
<feature type="compositionally biased region" description="Basic and acidic residues" evidence="1">
    <location>
        <begin position="46"/>
        <end position="82"/>
    </location>
</feature>
<feature type="region of interest" description="Disordered" evidence="1">
    <location>
        <begin position="1"/>
        <end position="22"/>
    </location>
</feature>
<dbReference type="GeneID" id="54355134"/>
<proteinExistence type="predicted"/>
<dbReference type="RefSeq" id="XP_033442434.1">
    <property type="nucleotide sequence ID" value="XM_033597467.1"/>
</dbReference>
<keyword evidence="3" id="KW-1185">Reference proteome</keyword>
<organism evidence="2 3">
    <name type="scientific">Didymella exigua CBS 183.55</name>
    <dbReference type="NCBI Taxonomy" id="1150837"/>
    <lineage>
        <taxon>Eukaryota</taxon>
        <taxon>Fungi</taxon>
        <taxon>Dikarya</taxon>
        <taxon>Ascomycota</taxon>
        <taxon>Pezizomycotina</taxon>
        <taxon>Dothideomycetes</taxon>
        <taxon>Pleosporomycetidae</taxon>
        <taxon>Pleosporales</taxon>
        <taxon>Pleosporineae</taxon>
        <taxon>Didymellaceae</taxon>
        <taxon>Didymella</taxon>
    </lineage>
</organism>
<dbReference type="EMBL" id="ML979060">
    <property type="protein sequence ID" value="KAF1922180.1"/>
    <property type="molecule type" value="Genomic_DNA"/>
</dbReference>
<dbReference type="OrthoDB" id="3799658at2759"/>
<evidence type="ECO:0000256" key="1">
    <source>
        <dbReference type="SAM" id="MobiDB-lite"/>
    </source>
</evidence>
<dbReference type="Proteomes" id="UP000800082">
    <property type="component" value="Unassembled WGS sequence"/>
</dbReference>
<feature type="non-terminal residue" evidence="2">
    <location>
        <position position="1"/>
    </location>
</feature>
<feature type="region of interest" description="Disordered" evidence="1">
    <location>
        <begin position="46"/>
        <end position="109"/>
    </location>
</feature>